<feature type="binding site" evidence="5">
    <location>
        <position position="166"/>
    </location>
    <ligand>
        <name>substrate</name>
    </ligand>
</feature>
<dbReference type="PANTHER" id="PTHR43330">
    <property type="entry name" value="METHIONINE AMINOPEPTIDASE"/>
    <property type="match status" value="1"/>
</dbReference>
<dbReference type="InterPro" id="IPR036005">
    <property type="entry name" value="Creatinase/aminopeptidase-like"/>
</dbReference>
<comment type="similarity">
    <text evidence="5">Belongs to the peptidase M24A family. Methionine aminopeptidase type 1 subfamily.</text>
</comment>
<dbReference type="PANTHER" id="PTHR43330:SF8">
    <property type="entry name" value="METHIONINE AMINOPEPTIDASE 1D, MITOCHONDRIAL"/>
    <property type="match status" value="1"/>
</dbReference>
<feature type="binding site" evidence="5">
    <location>
        <position position="183"/>
    </location>
    <ligand>
        <name>a divalent metal cation</name>
        <dbReference type="ChEBI" id="CHEBI:60240"/>
        <label>1</label>
    </ligand>
</feature>
<dbReference type="Proteomes" id="UP001388673">
    <property type="component" value="Unassembled WGS sequence"/>
</dbReference>
<dbReference type="KEGG" id="kne:92178944"/>
<reference evidence="8 9" key="1">
    <citation type="journal article" date="2024" name="bioRxiv">
        <title>Comparative genomics of Cryptococcus and Kwoniella reveals pathogenesis evolution and contrasting karyotype dynamics via intercentromeric recombination or chromosome fusion.</title>
        <authorList>
            <person name="Coelho M.A."/>
            <person name="David-Palma M."/>
            <person name="Shea T."/>
            <person name="Bowers K."/>
            <person name="McGinley-Smith S."/>
            <person name="Mohammad A.W."/>
            <person name="Gnirke A."/>
            <person name="Yurkov A.M."/>
            <person name="Nowrousian M."/>
            <person name="Sun S."/>
            <person name="Cuomo C.A."/>
            <person name="Heitman J."/>
        </authorList>
    </citation>
    <scope>NUCLEOTIDE SEQUENCE [LARGE SCALE GENOMIC DNA]</scope>
    <source>
        <strain evidence="8 9">CBS 13917</strain>
    </source>
</reference>
<feature type="binding site" evidence="5">
    <location>
        <position position="321"/>
    </location>
    <ligand>
        <name>a divalent metal cation</name>
        <dbReference type="ChEBI" id="CHEBI:60240"/>
        <label>2</label>
        <note>catalytic</note>
    </ligand>
</feature>
<dbReference type="GO" id="GO:0070006">
    <property type="term" value="F:metalloaminopeptidase activity"/>
    <property type="evidence" value="ECO:0007669"/>
    <property type="project" value="UniProtKB-UniRule"/>
</dbReference>
<comment type="catalytic activity">
    <reaction evidence="5 6">
        <text>Release of N-terminal amino acids, preferentially methionine, from peptides and arylamides.</text>
        <dbReference type="EC" id="3.4.11.18"/>
    </reaction>
</comment>
<dbReference type="AlphaFoldDB" id="A0AAW0Z2U2"/>
<keyword evidence="3 5" id="KW-0479">Metal-binding</keyword>
<dbReference type="Pfam" id="PF00557">
    <property type="entry name" value="Peptidase_M24"/>
    <property type="match status" value="1"/>
</dbReference>
<dbReference type="Gene3D" id="3.90.230.10">
    <property type="entry name" value="Creatinase/methionine aminopeptidase superfamily"/>
    <property type="match status" value="1"/>
</dbReference>
<evidence type="ECO:0000256" key="2">
    <source>
        <dbReference type="ARBA" id="ARBA00022670"/>
    </source>
</evidence>
<comment type="cofactor">
    <cofactor evidence="5">
        <name>Co(2+)</name>
        <dbReference type="ChEBI" id="CHEBI:48828"/>
    </cofactor>
    <cofactor evidence="5">
        <name>Zn(2+)</name>
        <dbReference type="ChEBI" id="CHEBI:29105"/>
    </cofactor>
    <cofactor evidence="5">
        <name>Mn(2+)</name>
        <dbReference type="ChEBI" id="CHEBI:29035"/>
    </cofactor>
    <cofactor evidence="5">
        <name>Fe(2+)</name>
        <dbReference type="ChEBI" id="CHEBI:29033"/>
    </cofactor>
    <text evidence="5">Binds 2 divalent metal cations per subunit. Has a high-affinity and a low affinity metal-binding site. The true nature of the physiological cofactor is under debate. The enzyme is active with cobalt, zinc, manganese or divalent iron ions. Most likely, methionine aminopeptidases function as mononuclear Fe(2+)-metalloproteases under physiological conditions, and the catalytically relevant metal-binding site has been assigned to the histidine-containing high-affinity site.</text>
</comment>
<keyword evidence="4 5" id="KW-0378">Hydrolase</keyword>
<feature type="domain" description="Peptidase M24" evidence="7">
    <location>
        <begin position="101"/>
        <end position="327"/>
    </location>
</feature>
<evidence type="ECO:0000256" key="6">
    <source>
        <dbReference type="RuleBase" id="RU003653"/>
    </source>
</evidence>
<dbReference type="RefSeq" id="XP_066804732.1">
    <property type="nucleotide sequence ID" value="XM_066944809.1"/>
</dbReference>
<dbReference type="EMBL" id="JBCAWK010000003">
    <property type="protein sequence ID" value="KAK8864436.1"/>
    <property type="molecule type" value="Genomic_DNA"/>
</dbReference>
<protein>
    <recommendedName>
        <fullName evidence="6">Methionine aminopeptidase</fullName>
        <ecNumber evidence="6">3.4.11.18</ecNumber>
    </recommendedName>
</protein>
<dbReference type="NCBIfam" id="TIGR00500">
    <property type="entry name" value="met_pdase_I"/>
    <property type="match status" value="1"/>
</dbReference>
<evidence type="ECO:0000256" key="5">
    <source>
        <dbReference type="HAMAP-Rule" id="MF_03174"/>
    </source>
</evidence>
<feature type="binding site" evidence="5">
    <location>
        <position position="257"/>
    </location>
    <ligand>
        <name>a divalent metal cation</name>
        <dbReference type="ChEBI" id="CHEBI:60240"/>
        <label>2</label>
        <note>catalytic</note>
    </ligand>
</feature>
<dbReference type="GeneID" id="92178944"/>
<gene>
    <name evidence="8" type="ORF">IAR55_001685</name>
</gene>
<comment type="function">
    <text evidence="6">Cotranslationally removes the N-terminal methionine from nascent proteins. The N-terminal methionine is often cleaved when the second residue in the primary sequence is small and uncharged (Met-Ala-, Cys, Gly, Pro, Ser, Thr, or Val).</text>
</comment>
<evidence type="ECO:0000256" key="3">
    <source>
        <dbReference type="ARBA" id="ARBA00022723"/>
    </source>
</evidence>
<feature type="binding site" evidence="5">
    <location>
        <position position="289"/>
    </location>
    <ligand>
        <name>a divalent metal cation</name>
        <dbReference type="ChEBI" id="CHEBI:60240"/>
        <label>2</label>
        <note>catalytic</note>
    </ligand>
</feature>
<feature type="binding site" evidence="5">
    <location>
        <position position="194"/>
    </location>
    <ligand>
        <name>a divalent metal cation</name>
        <dbReference type="ChEBI" id="CHEBI:60240"/>
        <label>2</label>
        <note>catalytic</note>
    </ligand>
</feature>
<evidence type="ECO:0000313" key="8">
    <source>
        <dbReference type="EMBL" id="KAK8864436.1"/>
    </source>
</evidence>
<dbReference type="InterPro" id="IPR002467">
    <property type="entry name" value="Pept_M24A_MAP1"/>
</dbReference>
<organism evidence="8 9">
    <name type="scientific">Kwoniella newhampshirensis</name>
    <dbReference type="NCBI Taxonomy" id="1651941"/>
    <lineage>
        <taxon>Eukaryota</taxon>
        <taxon>Fungi</taxon>
        <taxon>Dikarya</taxon>
        <taxon>Basidiomycota</taxon>
        <taxon>Agaricomycotina</taxon>
        <taxon>Tremellomycetes</taxon>
        <taxon>Tremellales</taxon>
        <taxon>Cryptococcaceae</taxon>
        <taxon>Kwoniella</taxon>
    </lineage>
</organism>
<proteinExistence type="inferred from homology"/>
<dbReference type="PRINTS" id="PR00599">
    <property type="entry name" value="MAPEPTIDASE"/>
</dbReference>
<evidence type="ECO:0000256" key="1">
    <source>
        <dbReference type="ARBA" id="ARBA00022438"/>
    </source>
</evidence>
<sequence length="335" mass="37012">MSKSALTRSRPFARIIRSYHSSSTSISTPNSTRFGSYPLLDPSSAITSYPTSLPVPASIPRPNYVPENFFTKTWGEHDLPEVEDVEVDGERIDLGGESEKRVRKVAKMAKQVLEEVGRLVMPGITTAELDRAAHEIIIARGAYPSPLGYSSFPKSCTTSVNNVIAHGIPDDRPLHPQDIINIDLTLFHDGYHGDTSATFLLPEVDKPGRELVEATKEALDVGIRACGPGKAYNEIGRTIEEFAKRYRFSVNSQFSGHGIGKRFHQPPWIFHTRNSENGTMMPGDCFTIEPCLVQGSNSRGQLWNDGWTMSTESGARSAQFEHQILITHNGAEILT</sequence>
<dbReference type="GO" id="GO:0046872">
    <property type="term" value="F:metal ion binding"/>
    <property type="evidence" value="ECO:0007669"/>
    <property type="project" value="UniProtKB-UniRule"/>
</dbReference>
<evidence type="ECO:0000313" key="9">
    <source>
        <dbReference type="Proteomes" id="UP001388673"/>
    </source>
</evidence>
<feature type="binding site" evidence="5">
    <location>
        <position position="321"/>
    </location>
    <ligand>
        <name>a divalent metal cation</name>
        <dbReference type="ChEBI" id="CHEBI:60240"/>
        <label>1</label>
    </ligand>
</feature>
<dbReference type="InterPro" id="IPR000994">
    <property type="entry name" value="Pept_M24"/>
</dbReference>
<evidence type="ECO:0000256" key="4">
    <source>
        <dbReference type="ARBA" id="ARBA00022801"/>
    </source>
</evidence>
<feature type="binding site" evidence="5">
    <location>
        <position position="194"/>
    </location>
    <ligand>
        <name>a divalent metal cation</name>
        <dbReference type="ChEBI" id="CHEBI:60240"/>
        <label>1</label>
    </ligand>
</feature>
<dbReference type="GO" id="GO:0006508">
    <property type="term" value="P:proteolysis"/>
    <property type="evidence" value="ECO:0007669"/>
    <property type="project" value="UniProtKB-KW"/>
</dbReference>
<dbReference type="GO" id="GO:0004239">
    <property type="term" value="F:initiator methionyl aminopeptidase activity"/>
    <property type="evidence" value="ECO:0007669"/>
    <property type="project" value="UniProtKB-UniRule"/>
</dbReference>
<keyword evidence="2 5" id="KW-0645">Protease</keyword>
<comment type="caution">
    <text evidence="8">The sequence shown here is derived from an EMBL/GenBank/DDBJ whole genome shotgun (WGS) entry which is preliminary data.</text>
</comment>
<dbReference type="EC" id="3.4.11.18" evidence="6"/>
<dbReference type="InterPro" id="IPR001714">
    <property type="entry name" value="Pept_M24_MAP"/>
</dbReference>
<keyword evidence="1 5" id="KW-0031">Aminopeptidase</keyword>
<evidence type="ECO:0000259" key="7">
    <source>
        <dbReference type="Pfam" id="PF00557"/>
    </source>
</evidence>
<accession>A0AAW0Z2U2</accession>
<name>A0AAW0Z2U2_9TREE</name>
<feature type="binding site" evidence="5">
    <location>
        <position position="264"/>
    </location>
    <ligand>
        <name>substrate</name>
    </ligand>
</feature>
<keyword evidence="9" id="KW-1185">Reference proteome</keyword>
<dbReference type="CDD" id="cd01086">
    <property type="entry name" value="MetAP1"/>
    <property type="match status" value="1"/>
</dbReference>
<dbReference type="SUPFAM" id="SSF55920">
    <property type="entry name" value="Creatinase/aminopeptidase"/>
    <property type="match status" value="1"/>
</dbReference>
<dbReference type="HAMAP" id="MF_01974">
    <property type="entry name" value="MetAP_1"/>
    <property type="match status" value="1"/>
</dbReference>